<dbReference type="GO" id="GO:0009279">
    <property type="term" value="C:cell outer membrane"/>
    <property type="evidence" value="ECO:0007669"/>
    <property type="project" value="UniProtKB-SubCell"/>
</dbReference>
<dbReference type="GO" id="GO:0006826">
    <property type="term" value="P:iron ion transport"/>
    <property type="evidence" value="ECO:0007669"/>
    <property type="project" value="UniProtKB-KW"/>
</dbReference>
<keyword evidence="16" id="KW-1185">Reference proteome</keyword>
<proteinExistence type="inferred from homology"/>
<reference evidence="16" key="1">
    <citation type="submission" date="2018-05" db="EMBL/GenBank/DDBJ databases">
        <authorList>
            <person name="Liu B.-T."/>
        </authorList>
    </citation>
    <scope>NUCLEOTIDE SEQUENCE [LARGE SCALE GENOMIC DNA]</scope>
    <source>
        <strain evidence="16">WD6-1</strain>
    </source>
</reference>
<feature type="domain" description="TonB-dependent receptor plug" evidence="14">
    <location>
        <begin position="80"/>
        <end position="184"/>
    </location>
</feature>
<keyword evidence="5 11" id="KW-0812">Transmembrane</keyword>
<evidence type="ECO:0000256" key="8">
    <source>
        <dbReference type="ARBA" id="ARBA00023077"/>
    </source>
</evidence>
<dbReference type="Pfam" id="PF07715">
    <property type="entry name" value="Plug"/>
    <property type="match status" value="1"/>
</dbReference>
<keyword evidence="10 11" id="KW-0998">Cell outer membrane</keyword>
<keyword evidence="8 12" id="KW-0798">TonB box</keyword>
<keyword evidence="2 11" id="KW-0813">Transport</keyword>
<dbReference type="InterPro" id="IPR036942">
    <property type="entry name" value="Beta-barrel_TonB_sf"/>
</dbReference>
<evidence type="ECO:0000259" key="14">
    <source>
        <dbReference type="Pfam" id="PF07715"/>
    </source>
</evidence>
<sequence>MYVLMISVIGQWGGRKMFCVYGAYVRARRRAASSASAAAIAAFALSGAAPALAQEGADENDRDADVEVIMVTSKRGTMDVQDVSNSITSFDENRLERLDVLDFEDFITQVPGANFISNGGAGRGNEVASIRGLSPVGDNTLAVVAQYLDGAPRFGENYRFFDIGEASVYRGPQGTLWGAQAIGGLVSFRSNRPDPTGYDASIQADVYSTEGDGGLSHRMAGHVNIPIVEDRFAVRVAAQHIDETGYIDNLTTGDDDVNAVEETAWRVSALARPTDWLDLTVIYHGNDLTSNAPSFFDIGLGDFQIEEPFTRNPANQAYDLFNFIVDADLGWAQLNYTGSYFDQERSVVDFDTNVYGFIPLARTDSIDEKSSWTHELRLSSTGERPLSWIAGVYYDDLETFDPQTQTQVDASGAPGSPPFVISVLGGAEDRRELAFFGEATYQFNDMWSVLVGGRYFDWEVDNREEFTYFGTNFQQETGVVGGDDFFWKAQLSFAPNDDQLFYVTRSEGFRFGGFNPFVGPALGIPEEFVKFDPDTLVNYEIGAHTSWLRDRLHVNGAIYSMDWSDIQTVVFNESATFAFTTNAPSLDAFGGEIEVMARDVFTDGLYVMASYAYTENEFTSDAVVYPGPALIEEGEELRRTPRQTWSLDVGYDFEIGSGANGFVRANYWHRDRTTTEGFNRADGAVPVPAQDVLNASGGVMFDRWQIKLYVDNVTDERPFMQIFPQAAAGAPGGDAPARASSIRPRTVGFELTRTFGG</sequence>
<comment type="caution">
    <text evidence="15">The sequence shown here is derived from an EMBL/GenBank/DDBJ whole genome shotgun (WGS) entry which is preliminary data.</text>
</comment>
<evidence type="ECO:0008006" key="17">
    <source>
        <dbReference type="Google" id="ProtNLM"/>
    </source>
</evidence>
<dbReference type="InterPro" id="IPR012910">
    <property type="entry name" value="Plug_dom"/>
</dbReference>
<dbReference type="SUPFAM" id="SSF56935">
    <property type="entry name" value="Porins"/>
    <property type="match status" value="1"/>
</dbReference>
<evidence type="ECO:0000313" key="15">
    <source>
        <dbReference type="EMBL" id="PWE18524.1"/>
    </source>
</evidence>
<evidence type="ECO:0000256" key="1">
    <source>
        <dbReference type="ARBA" id="ARBA00004571"/>
    </source>
</evidence>
<keyword evidence="4" id="KW-0410">Iron transport</keyword>
<keyword evidence="3 11" id="KW-1134">Transmembrane beta strand</keyword>
<name>A0A2U2BX29_9PROT</name>
<evidence type="ECO:0000256" key="3">
    <source>
        <dbReference type="ARBA" id="ARBA00022452"/>
    </source>
</evidence>
<evidence type="ECO:0000256" key="10">
    <source>
        <dbReference type="ARBA" id="ARBA00023237"/>
    </source>
</evidence>
<keyword evidence="7" id="KW-0406">Ion transport</keyword>
<dbReference type="Gene3D" id="2.40.170.20">
    <property type="entry name" value="TonB-dependent receptor, beta-barrel domain"/>
    <property type="match status" value="1"/>
</dbReference>
<evidence type="ECO:0000259" key="13">
    <source>
        <dbReference type="Pfam" id="PF00593"/>
    </source>
</evidence>
<dbReference type="Pfam" id="PF00593">
    <property type="entry name" value="TonB_dep_Rec_b-barrel"/>
    <property type="match status" value="1"/>
</dbReference>
<dbReference type="Proteomes" id="UP000245168">
    <property type="component" value="Unassembled WGS sequence"/>
</dbReference>
<evidence type="ECO:0000256" key="4">
    <source>
        <dbReference type="ARBA" id="ARBA00022496"/>
    </source>
</evidence>
<dbReference type="AlphaFoldDB" id="A0A2U2BX29"/>
<dbReference type="InterPro" id="IPR000531">
    <property type="entry name" value="Beta-barrel_TonB"/>
</dbReference>
<evidence type="ECO:0000256" key="9">
    <source>
        <dbReference type="ARBA" id="ARBA00023136"/>
    </source>
</evidence>
<dbReference type="InterPro" id="IPR039426">
    <property type="entry name" value="TonB-dep_rcpt-like"/>
</dbReference>
<evidence type="ECO:0000313" key="16">
    <source>
        <dbReference type="Proteomes" id="UP000245168"/>
    </source>
</evidence>
<keyword evidence="6" id="KW-0408">Iron</keyword>
<dbReference type="PANTHER" id="PTHR32552:SF81">
    <property type="entry name" value="TONB-DEPENDENT OUTER MEMBRANE RECEPTOR"/>
    <property type="match status" value="1"/>
</dbReference>
<evidence type="ECO:0000256" key="11">
    <source>
        <dbReference type="PROSITE-ProRule" id="PRU01360"/>
    </source>
</evidence>
<evidence type="ECO:0000256" key="5">
    <source>
        <dbReference type="ARBA" id="ARBA00022692"/>
    </source>
</evidence>
<protein>
    <recommendedName>
        <fullName evidence="17">TonB-dependent receptor</fullName>
    </recommendedName>
</protein>
<evidence type="ECO:0000256" key="7">
    <source>
        <dbReference type="ARBA" id="ARBA00023065"/>
    </source>
</evidence>
<gene>
    <name evidence="15" type="ORF">DDZ18_02650</name>
</gene>
<comment type="similarity">
    <text evidence="11 12">Belongs to the TonB-dependent receptor family.</text>
</comment>
<evidence type="ECO:0000256" key="6">
    <source>
        <dbReference type="ARBA" id="ARBA00023004"/>
    </source>
</evidence>
<evidence type="ECO:0000256" key="12">
    <source>
        <dbReference type="RuleBase" id="RU003357"/>
    </source>
</evidence>
<feature type="domain" description="TonB-dependent receptor-like beta-barrel" evidence="13">
    <location>
        <begin position="301"/>
        <end position="713"/>
    </location>
</feature>
<dbReference type="PANTHER" id="PTHR32552">
    <property type="entry name" value="FERRICHROME IRON RECEPTOR-RELATED"/>
    <property type="match status" value="1"/>
</dbReference>
<dbReference type="EMBL" id="QEXV01000001">
    <property type="protein sequence ID" value="PWE18524.1"/>
    <property type="molecule type" value="Genomic_DNA"/>
</dbReference>
<comment type="subcellular location">
    <subcellularLocation>
        <location evidence="1 11">Cell outer membrane</location>
        <topology evidence="1 11">Multi-pass membrane protein</topology>
    </subcellularLocation>
</comment>
<keyword evidence="9 11" id="KW-0472">Membrane</keyword>
<organism evidence="15 16">
    <name type="scientific">Marinicauda salina</name>
    <dbReference type="NCBI Taxonomy" id="2135793"/>
    <lineage>
        <taxon>Bacteria</taxon>
        <taxon>Pseudomonadati</taxon>
        <taxon>Pseudomonadota</taxon>
        <taxon>Alphaproteobacteria</taxon>
        <taxon>Maricaulales</taxon>
        <taxon>Maricaulaceae</taxon>
        <taxon>Marinicauda</taxon>
    </lineage>
</organism>
<accession>A0A2U2BX29</accession>
<dbReference type="PROSITE" id="PS52016">
    <property type="entry name" value="TONB_DEPENDENT_REC_3"/>
    <property type="match status" value="1"/>
</dbReference>
<evidence type="ECO:0000256" key="2">
    <source>
        <dbReference type="ARBA" id="ARBA00022448"/>
    </source>
</evidence>